<name>A0A8H5G3C2_9AGAR</name>
<organism evidence="1 2">
    <name type="scientific">Collybiopsis confluens</name>
    <dbReference type="NCBI Taxonomy" id="2823264"/>
    <lineage>
        <taxon>Eukaryota</taxon>
        <taxon>Fungi</taxon>
        <taxon>Dikarya</taxon>
        <taxon>Basidiomycota</taxon>
        <taxon>Agaricomycotina</taxon>
        <taxon>Agaricomycetes</taxon>
        <taxon>Agaricomycetidae</taxon>
        <taxon>Agaricales</taxon>
        <taxon>Marasmiineae</taxon>
        <taxon>Omphalotaceae</taxon>
        <taxon>Collybiopsis</taxon>
    </lineage>
</organism>
<gene>
    <name evidence="1" type="ORF">D9757_012354</name>
</gene>
<sequence>MASNCVHCYHLPHKIMQKEVIPLLSKLETDFNTTQAGNPASSKCILTKESRRATLQTNASLRAYTEGLKSHPFKVLAKCTRNEISSSKAGVNMTLEAHVDEIMNSILTQIFPAQAKFSVAPQARHLKLVQFENLSTVAADNTEHDVSRCVRRGLL</sequence>
<accession>A0A8H5G3C2</accession>
<dbReference type="Proteomes" id="UP000518752">
    <property type="component" value="Unassembled WGS sequence"/>
</dbReference>
<dbReference type="AlphaFoldDB" id="A0A8H5G3C2"/>
<evidence type="ECO:0000313" key="1">
    <source>
        <dbReference type="EMBL" id="KAF5357543.1"/>
    </source>
</evidence>
<reference evidence="1 2" key="1">
    <citation type="journal article" date="2020" name="ISME J.">
        <title>Uncovering the hidden diversity of litter-decomposition mechanisms in mushroom-forming fungi.</title>
        <authorList>
            <person name="Floudas D."/>
            <person name="Bentzer J."/>
            <person name="Ahren D."/>
            <person name="Johansson T."/>
            <person name="Persson P."/>
            <person name="Tunlid A."/>
        </authorList>
    </citation>
    <scope>NUCLEOTIDE SEQUENCE [LARGE SCALE GENOMIC DNA]</scope>
    <source>
        <strain evidence="1 2">CBS 406.79</strain>
    </source>
</reference>
<comment type="caution">
    <text evidence="1">The sequence shown here is derived from an EMBL/GenBank/DDBJ whole genome shotgun (WGS) entry which is preliminary data.</text>
</comment>
<dbReference type="EMBL" id="JAACJN010000236">
    <property type="protein sequence ID" value="KAF5357543.1"/>
    <property type="molecule type" value="Genomic_DNA"/>
</dbReference>
<protein>
    <submittedName>
        <fullName evidence="1">Uncharacterized protein</fullName>
    </submittedName>
</protein>
<proteinExistence type="predicted"/>
<dbReference type="OrthoDB" id="10609859at2759"/>
<evidence type="ECO:0000313" key="2">
    <source>
        <dbReference type="Proteomes" id="UP000518752"/>
    </source>
</evidence>
<keyword evidence="2" id="KW-1185">Reference proteome</keyword>